<keyword evidence="6" id="KW-1185">Reference proteome</keyword>
<dbReference type="PROSITE" id="PS50932">
    <property type="entry name" value="HTH_LACI_2"/>
    <property type="match status" value="1"/>
</dbReference>
<organism evidence="5 6">
    <name type="scientific">Flavobacterium commune</name>
    <dbReference type="NCBI Taxonomy" id="1306519"/>
    <lineage>
        <taxon>Bacteria</taxon>
        <taxon>Pseudomonadati</taxon>
        <taxon>Bacteroidota</taxon>
        <taxon>Flavobacteriia</taxon>
        <taxon>Flavobacteriales</taxon>
        <taxon>Flavobacteriaceae</taxon>
        <taxon>Flavobacterium</taxon>
    </lineage>
</organism>
<reference evidence="5 6" key="1">
    <citation type="submission" date="2016-10" db="EMBL/GenBank/DDBJ databases">
        <title>Complete Genome Sequence of Flavobacterium sp. PK15.</title>
        <authorList>
            <person name="Ekwe A."/>
            <person name="Kim S.B."/>
        </authorList>
    </citation>
    <scope>NUCLEOTIDE SEQUENCE [LARGE SCALE GENOMIC DNA]</scope>
    <source>
        <strain evidence="5 6">PK15</strain>
    </source>
</reference>
<dbReference type="CDD" id="cd01392">
    <property type="entry name" value="HTH_LacI"/>
    <property type="match status" value="1"/>
</dbReference>
<dbReference type="PANTHER" id="PTHR30146">
    <property type="entry name" value="LACI-RELATED TRANSCRIPTIONAL REPRESSOR"/>
    <property type="match status" value="1"/>
</dbReference>
<evidence type="ECO:0000256" key="3">
    <source>
        <dbReference type="ARBA" id="ARBA00023163"/>
    </source>
</evidence>
<dbReference type="Gene3D" id="3.40.50.2300">
    <property type="match status" value="2"/>
</dbReference>
<dbReference type="EMBL" id="CP017774">
    <property type="protein sequence ID" value="APA00787.1"/>
    <property type="molecule type" value="Genomic_DNA"/>
</dbReference>
<evidence type="ECO:0000313" key="6">
    <source>
        <dbReference type="Proteomes" id="UP000178198"/>
    </source>
</evidence>
<dbReference type="Pfam" id="PF00356">
    <property type="entry name" value="LacI"/>
    <property type="match status" value="1"/>
</dbReference>
<dbReference type="InterPro" id="IPR028082">
    <property type="entry name" value="Peripla_BP_I"/>
</dbReference>
<dbReference type="STRING" id="1306519.BIW12_15880"/>
<protein>
    <submittedName>
        <fullName evidence="5">LacI family transcriptional regulator</fullName>
    </submittedName>
</protein>
<feature type="domain" description="HTH lacI-type" evidence="4">
    <location>
        <begin position="5"/>
        <end position="59"/>
    </location>
</feature>
<dbReference type="GO" id="GO:0003700">
    <property type="term" value="F:DNA-binding transcription factor activity"/>
    <property type="evidence" value="ECO:0007669"/>
    <property type="project" value="TreeGrafter"/>
</dbReference>
<dbReference type="SMART" id="SM00354">
    <property type="entry name" value="HTH_LACI"/>
    <property type="match status" value="1"/>
</dbReference>
<evidence type="ECO:0000313" key="5">
    <source>
        <dbReference type="EMBL" id="APA00787.1"/>
    </source>
</evidence>
<dbReference type="OrthoDB" id="628703at2"/>
<proteinExistence type="predicted"/>
<dbReference type="InterPro" id="IPR025997">
    <property type="entry name" value="SBP_2_dom"/>
</dbReference>
<dbReference type="SUPFAM" id="SSF53822">
    <property type="entry name" value="Periplasmic binding protein-like I"/>
    <property type="match status" value="1"/>
</dbReference>
<evidence type="ECO:0000259" key="4">
    <source>
        <dbReference type="PROSITE" id="PS50932"/>
    </source>
</evidence>
<dbReference type="Proteomes" id="UP000178198">
    <property type="component" value="Chromosome"/>
</dbReference>
<dbReference type="Pfam" id="PF13407">
    <property type="entry name" value="Peripla_BP_4"/>
    <property type="match status" value="1"/>
</dbReference>
<sequence length="346" mass="39410">MNKKYTIKDIAQLAGVSKGTVDRVLHNRGKVSPKALDSINAVLNEIDYEPNLIARNLKNNKIYTISVVLPDPAYDSYWKPCIKGIQDAIKEFKAFNLSIKAHYFNPEDTNSFIDINENVLQLKPDAVLLAPLFFHEALTAIENYNKQGTLVNAFNNQVPSEEIRNFVGQNLYQSGRVAAKLMEVITQNGQIAIIHIDEKFKNAIHMQEKEKGFRNYFLENKKSDQDITTLKLKKSTYEIKFTAFLKENPNLSGIFITTSKAYQVARIINETNNNKISIIGYDLLEDNINYLNKGTIDFLINQNPKQQVYLGICSLVDHFIFGKNITPETLLPIDIVNSENASYYME</sequence>
<dbReference type="RefSeq" id="WP_071186016.1">
    <property type="nucleotide sequence ID" value="NZ_CP017774.1"/>
</dbReference>
<dbReference type="PANTHER" id="PTHR30146:SF144">
    <property type="entry name" value="LACI-FAMILY TRANSCRIPTION REGULATOR"/>
    <property type="match status" value="1"/>
</dbReference>
<dbReference type="KEGG" id="fcm:BIW12_15880"/>
<dbReference type="AlphaFoldDB" id="A0A1D9PDY1"/>
<dbReference type="Gene3D" id="1.10.260.40">
    <property type="entry name" value="lambda repressor-like DNA-binding domains"/>
    <property type="match status" value="1"/>
</dbReference>
<keyword evidence="3" id="KW-0804">Transcription</keyword>
<dbReference type="InterPro" id="IPR010982">
    <property type="entry name" value="Lambda_DNA-bd_dom_sf"/>
</dbReference>
<dbReference type="InterPro" id="IPR000843">
    <property type="entry name" value="HTH_LacI"/>
</dbReference>
<name>A0A1D9PDY1_9FLAO</name>
<dbReference type="SUPFAM" id="SSF47413">
    <property type="entry name" value="lambda repressor-like DNA-binding domains"/>
    <property type="match status" value="1"/>
</dbReference>
<gene>
    <name evidence="5" type="ORF">BIW12_15880</name>
</gene>
<dbReference type="GO" id="GO:0000976">
    <property type="term" value="F:transcription cis-regulatory region binding"/>
    <property type="evidence" value="ECO:0007669"/>
    <property type="project" value="TreeGrafter"/>
</dbReference>
<accession>A0A1D9PDY1</accession>
<evidence type="ECO:0000256" key="2">
    <source>
        <dbReference type="ARBA" id="ARBA00023125"/>
    </source>
</evidence>
<keyword evidence="2" id="KW-0238">DNA-binding</keyword>
<dbReference type="PROSITE" id="PS00356">
    <property type="entry name" value="HTH_LACI_1"/>
    <property type="match status" value="1"/>
</dbReference>
<evidence type="ECO:0000256" key="1">
    <source>
        <dbReference type="ARBA" id="ARBA00023015"/>
    </source>
</evidence>
<keyword evidence="1" id="KW-0805">Transcription regulation</keyword>